<evidence type="ECO:0000313" key="4">
    <source>
        <dbReference type="EMBL" id="SDS19488.1"/>
    </source>
</evidence>
<keyword evidence="2 4" id="KW-0808">Transferase</keyword>
<evidence type="ECO:0000256" key="2">
    <source>
        <dbReference type="ARBA" id="ARBA00022679"/>
    </source>
</evidence>
<dbReference type="STRING" id="630515.SAMN04489812_1170"/>
<name>A0A1H1Q7J7_9ACTN</name>
<dbReference type="InterPro" id="IPR029063">
    <property type="entry name" value="SAM-dependent_MTases_sf"/>
</dbReference>
<keyword evidence="1 4" id="KW-0489">Methyltransferase</keyword>
<dbReference type="GO" id="GO:0008757">
    <property type="term" value="F:S-adenosylmethionine-dependent methyltransferase activity"/>
    <property type="evidence" value="ECO:0007669"/>
    <property type="project" value="TreeGrafter"/>
</dbReference>
<dbReference type="InterPro" id="IPR002935">
    <property type="entry name" value="SAM_O-MeTrfase"/>
</dbReference>
<dbReference type="PANTHER" id="PTHR10509">
    <property type="entry name" value="O-METHYLTRANSFERASE-RELATED"/>
    <property type="match status" value="1"/>
</dbReference>
<dbReference type="PANTHER" id="PTHR10509:SF85">
    <property type="entry name" value="O-METHYLTRANSFERASE RV1220C-RELATED"/>
    <property type="match status" value="1"/>
</dbReference>
<dbReference type="GO" id="GO:0008171">
    <property type="term" value="F:O-methyltransferase activity"/>
    <property type="evidence" value="ECO:0007669"/>
    <property type="project" value="InterPro"/>
</dbReference>
<dbReference type="EMBL" id="LT629772">
    <property type="protein sequence ID" value="SDS19488.1"/>
    <property type="molecule type" value="Genomic_DNA"/>
</dbReference>
<accession>A0A1H1Q7J7</accession>
<sequence length="257" mass="27021">MAHILWCPTDFWFVPPGRSPRTPTGRFGRVNAVSTADAGNATPAATGADHPTAQSWAYAELFVEESQAAVDAREAARSFGATPVGRGAATTLTVLARAIGARAVVEVGSGAGVSGLALFAGMAPDGVLTSVDIEPEHQNAARQAFTAVDIPARRFRLIAGAALTVLPKLSDGAYDLVLIDADKLEYVEYLEQALRLLRSGGLLVIDNTLWHNKTADPANTDDETESIRTTLTAIKENESLVSTLLPTGDGLLVSVKL</sequence>
<gene>
    <name evidence="4" type="ORF">SAMN04489812_1170</name>
</gene>
<evidence type="ECO:0000313" key="5">
    <source>
        <dbReference type="Proteomes" id="UP000199103"/>
    </source>
</evidence>
<keyword evidence="5" id="KW-1185">Reference proteome</keyword>
<evidence type="ECO:0000256" key="1">
    <source>
        <dbReference type="ARBA" id="ARBA00022603"/>
    </source>
</evidence>
<dbReference type="InterPro" id="IPR050362">
    <property type="entry name" value="Cation-dep_OMT"/>
</dbReference>
<dbReference type="SUPFAM" id="SSF53335">
    <property type="entry name" value="S-adenosyl-L-methionine-dependent methyltransferases"/>
    <property type="match status" value="1"/>
</dbReference>
<protein>
    <submittedName>
        <fullName evidence="4">Predicted O-methyltransferase YrrM</fullName>
    </submittedName>
</protein>
<keyword evidence="3" id="KW-0949">S-adenosyl-L-methionine</keyword>
<evidence type="ECO:0000256" key="3">
    <source>
        <dbReference type="ARBA" id="ARBA00022691"/>
    </source>
</evidence>
<dbReference type="OrthoDB" id="4774874at2"/>
<dbReference type="GO" id="GO:0032259">
    <property type="term" value="P:methylation"/>
    <property type="evidence" value="ECO:0007669"/>
    <property type="project" value="UniProtKB-KW"/>
</dbReference>
<dbReference type="Gene3D" id="3.40.50.150">
    <property type="entry name" value="Vaccinia Virus protein VP39"/>
    <property type="match status" value="1"/>
</dbReference>
<dbReference type="Pfam" id="PF01596">
    <property type="entry name" value="Methyltransf_3"/>
    <property type="match status" value="1"/>
</dbReference>
<proteinExistence type="predicted"/>
<dbReference type="AlphaFoldDB" id="A0A1H1Q7J7"/>
<organism evidence="4 5">
    <name type="scientific">Microlunatus soli</name>
    <dbReference type="NCBI Taxonomy" id="630515"/>
    <lineage>
        <taxon>Bacteria</taxon>
        <taxon>Bacillati</taxon>
        <taxon>Actinomycetota</taxon>
        <taxon>Actinomycetes</taxon>
        <taxon>Propionibacteriales</taxon>
        <taxon>Propionibacteriaceae</taxon>
        <taxon>Microlunatus</taxon>
    </lineage>
</organism>
<dbReference type="Proteomes" id="UP000199103">
    <property type="component" value="Chromosome I"/>
</dbReference>
<dbReference type="PROSITE" id="PS51682">
    <property type="entry name" value="SAM_OMT_I"/>
    <property type="match status" value="1"/>
</dbReference>
<reference evidence="4 5" key="1">
    <citation type="submission" date="2016-10" db="EMBL/GenBank/DDBJ databases">
        <authorList>
            <person name="de Groot N.N."/>
        </authorList>
    </citation>
    <scope>NUCLEOTIDE SEQUENCE [LARGE SCALE GENOMIC DNA]</scope>
    <source>
        <strain evidence="4 5">DSM 21800</strain>
    </source>
</reference>